<organism evidence="1 2">
    <name type="scientific">Pyrodictium abyssi</name>
    <dbReference type="NCBI Taxonomy" id="54256"/>
    <lineage>
        <taxon>Archaea</taxon>
        <taxon>Thermoproteota</taxon>
        <taxon>Thermoprotei</taxon>
        <taxon>Desulfurococcales</taxon>
        <taxon>Pyrodictiaceae</taxon>
        <taxon>Pyrodictium</taxon>
    </lineage>
</organism>
<dbReference type="EMBL" id="AP028907">
    <property type="protein sequence ID" value="BES81261.1"/>
    <property type="molecule type" value="Genomic_DNA"/>
</dbReference>
<protein>
    <submittedName>
        <fullName evidence="1">Uncharacterized protein</fullName>
    </submittedName>
</protein>
<accession>A0ABM8IWN5</accession>
<dbReference type="GeneID" id="89288849"/>
<gene>
    <name evidence="1" type="ORF">PABY_08280</name>
</gene>
<dbReference type="Proteomes" id="UP001341135">
    <property type="component" value="Chromosome"/>
</dbReference>
<keyword evidence="2" id="KW-1185">Reference proteome</keyword>
<name>A0ABM8IWN5_9CREN</name>
<evidence type="ECO:0000313" key="2">
    <source>
        <dbReference type="Proteomes" id="UP001341135"/>
    </source>
</evidence>
<proteinExistence type="predicted"/>
<sequence length="165" mass="19108">MARIVDASIAGDDVRLWFWEVNGVVVRLYLSEEEAKRIVTQIIAGLRRRRRYRRREAEERRERVYELIGVWLYLATNRFVLLRYQPLPQFPGMYDTVYAPCSAVVEALRRGRAEAEDPFTETAFTRLVLEGRGASLIVCPETPSGHRLGCYEVANLEEVLEKCRG</sequence>
<evidence type="ECO:0000313" key="1">
    <source>
        <dbReference type="EMBL" id="BES81261.1"/>
    </source>
</evidence>
<reference evidence="1 2" key="1">
    <citation type="submission" date="2023-09" db="EMBL/GenBank/DDBJ databases">
        <title>Pyrofollis japonicus gen. nov. sp. nov., a novel member of the family Pyrodictiaceae isolated from the Iheya North hydrothermal field.</title>
        <authorList>
            <person name="Miyazaki U."/>
            <person name="Sanari M."/>
            <person name="Tame A."/>
            <person name="Kitajima M."/>
            <person name="Okamoto A."/>
            <person name="Sawayama S."/>
            <person name="Miyazaki J."/>
            <person name="Takai K."/>
            <person name="Nakagawa S."/>
        </authorList>
    </citation>
    <scope>NUCLEOTIDE SEQUENCE [LARGE SCALE GENOMIC DNA]</scope>
    <source>
        <strain evidence="1 2">AV2</strain>
    </source>
</reference>
<dbReference type="RefSeq" id="WP_338252204.1">
    <property type="nucleotide sequence ID" value="NZ_AP028907.1"/>
</dbReference>